<dbReference type="OrthoDB" id="899at2759"/>
<dbReference type="GO" id="GO:0005783">
    <property type="term" value="C:endoplasmic reticulum"/>
    <property type="evidence" value="ECO:0007669"/>
    <property type="project" value="TreeGrafter"/>
</dbReference>
<evidence type="ECO:0000313" key="5">
    <source>
        <dbReference type="EMBL" id="GJJ79074.1"/>
    </source>
</evidence>
<dbReference type="InterPro" id="IPR001199">
    <property type="entry name" value="Cyt_B5-like_heme/steroid-bd"/>
</dbReference>
<dbReference type="PANTHER" id="PTHR10281:SF115">
    <property type="entry name" value="BINDING PROTEIN, PUTATIVE (AFU_ORTHOLOGUE AFUA_4G06240)-RELATED"/>
    <property type="match status" value="1"/>
</dbReference>
<reference evidence="5" key="1">
    <citation type="submission" date="2021-11" db="EMBL/GenBank/DDBJ databases">
        <authorList>
            <person name="Herlambang A."/>
            <person name="Guo Y."/>
            <person name="Takashima Y."/>
            <person name="Nishizawa T."/>
        </authorList>
    </citation>
    <scope>NUCLEOTIDE SEQUENCE</scope>
    <source>
        <strain evidence="5">E1425</strain>
    </source>
</reference>
<dbReference type="Gene3D" id="3.10.120.10">
    <property type="entry name" value="Cytochrome b5-like heme/steroid binding domain"/>
    <property type="match status" value="1"/>
</dbReference>
<name>A0A9P3M246_9FUNG</name>
<evidence type="ECO:0000256" key="3">
    <source>
        <dbReference type="SAM" id="Phobius"/>
    </source>
</evidence>
<keyword evidence="3" id="KW-1133">Transmembrane helix</keyword>
<dbReference type="Proteomes" id="UP000827284">
    <property type="component" value="Unassembled WGS sequence"/>
</dbReference>
<dbReference type="InterPro" id="IPR036400">
    <property type="entry name" value="Cyt_B5-like_heme/steroid_sf"/>
</dbReference>
<dbReference type="EMBL" id="BQFW01000015">
    <property type="protein sequence ID" value="GJJ79074.1"/>
    <property type="molecule type" value="Genomic_DNA"/>
</dbReference>
<feature type="compositionally biased region" description="Basic and acidic residues" evidence="2">
    <location>
        <begin position="48"/>
        <end position="62"/>
    </location>
</feature>
<feature type="compositionally biased region" description="Low complexity" evidence="2">
    <location>
        <begin position="65"/>
        <end position="79"/>
    </location>
</feature>
<dbReference type="GO" id="GO:0020037">
    <property type="term" value="F:heme binding"/>
    <property type="evidence" value="ECO:0007669"/>
    <property type="project" value="UniProtKB-ARBA"/>
</dbReference>
<accession>A0A9P3M246</accession>
<evidence type="ECO:0000259" key="4">
    <source>
        <dbReference type="SMART" id="SM01117"/>
    </source>
</evidence>
<feature type="transmembrane region" description="Helical" evidence="3">
    <location>
        <begin position="20"/>
        <end position="37"/>
    </location>
</feature>
<evidence type="ECO:0000313" key="6">
    <source>
        <dbReference type="Proteomes" id="UP000827284"/>
    </source>
</evidence>
<comment type="similarity">
    <text evidence="1">Belongs to the cytochrome b5 family. MAPR subfamily.</text>
</comment>
<organism evidence="5 6">
    <name type="scientific">Entomortierella parvispora</name>
    <dbReference type="NCBI Taxonomy" id="205924"/>
    <lineage>
        <taxon>Eukaryota</taxon>
        <taxon>Fungi</taxon>
        <taxon>Fungi incertae sedis</taxon>
        <taxon>Mucoromycota</taxon>
        <taxon>Mortierellomycotina</taxon>
        <taxon>Mortierellomycetes</taxon>
        <taxon>Mortierellales</taxon>
        <taxon>Mortierellaceae</taxon>
        <taxon>Entomortierella</taxon>
    </lineage>
</organism>
<proteinExistence type="inferred from homology"/>
<protein>
    <submittedName>
        <fullName evidence="5">Membrane-associated progesterone receptor component</fullName>
    </submittedName>
</protein>
<keyword evidence="3" id="KW-0472">Membrane</keyword>
<gene>
    <name evidence="5" type="ORF">EMPS_11433</name>
</gene>
<dbReference type="Pfam" id="PF00173">
    <property type="entry name" value="Cyt-b5"/>
    <property type="match status" value="1"/>
</dbReference>
<feature type="region of interest" description="Disordered" evidence="2">
    <location>
        <begin position="48"/>
        <end position="89"/>
    </location>
</feature>
<dbReference type="InterPro" id="IPR050577">
    <property type="entry name" value="MAPR/NEUFC/NENF-like"/>
</dbReference>
<reference evidence="5" key="2">
    <citation type="journal article" date="2022" name="Microbiol. Resour. Announc.">
        <title>Whole-Genome Sequence of Entomortierella parvispora E1425, a Mucoromycotan Fungus Associated with Burkholderiaceae-Related Endosymbiotic Bacteria.</title>
        <authorList>
            <person name="Herlambang A."/>
            <person name="Guo Y."/>
            <person name="Takashima Y."/>
            <person name="Narisawa K."/>
            <person name="Ohta H."/>
            <person name="Nishizawa T."/>
        </authorList>
    </citation>
    <scope>NUCLEOTIDE SEQUENCE</scope>
    <source>
        <strain evidence="5">E1425</strain>
    </source>
</reference>
<dbReference type="SUPFAM" id="SSF55856">
    <property type="entry name" value="Cytochrome b5-like heme/steroid binding domain"/>
    <property type="match status" value="1"/>
</dbReference>
<evidence type="ECO:0000256" key="1">
    <source>
        <dbReference type="ARBA" id="ARBA00038357"/>
    </source>
</evidence>
<keyword evidence="3" id="KW-0812">Transmembrane</keyword>
<comment type="caution">
    <text evidence="5">The sequence shown here is derived from an EMBL/GenBank/DDBJ whole genome shotgun (WGS) entry which is preliminary data.</text>
</comment>
<sequence>MDALKAKFQEMSNDRDTMTLLLGACFFAMVFSILQDIRNRYFEFKKSTTVEKKEEDDQKEVEPTGASSSVKKSGADSSAPKPKAFAVPDTPLPAPNLSRTFTLEELSKFDGSDAEKPIYVAIKGIVFDVSAKKAMYGPEGGYRCFAGRDASKALGLSSLKVEDCIADYSSLNEKELKTLADWYSFFEKRYAIVGKTKA</sequence>
<feature type="domain" description="Cytochrome b5 heme-binding" evidence="4">
    <location>
        <begin position="101"/>
        <end position="197"/>
    </location>
</feature>
<dbReference type="FunFam" id="3.10.120.10:FF:000003">
    <property type="entry name" value="membrane-associated progesterone receptor component 1"/>
    <property type="match status" value="1"/>
</dbReference>
<dbReference type="AlphaFoldDB" id="A0A9P3M246"/>
<dbReference type="SMART" id="SM01117">
    <property type="entry name" value="Cyt-b5"/>
    <property type="match status" value="1"/>
</dbReference>
<keyword evidence="6" id="KW-1185">Reference proteome</keyword>
<dbReference type="PANTHER" id="PTHR10281">
    <property type="entry name" value="MEMBRANE-ASSOCIATED PROGESTERONE RECEPTOR COMPONENT-RELATED"/>
    <property type="match status" value="1"/>
</dbReference>
<evidence type="ECO:0000256" key="2">
    <source>
        <dbReference type="SAM" id="MobiDB-lite"/>
    </source>
</evidence>
<dbReference type="GO" id="GO:0016020">
    <property type="term" value="C:membrane"/>
    <property type="evidence" value="ECO:0007669"/>
    <property type="project" value="TreeGrafter"/>
</dbReference>
<keyword evidence="5" id="KW-0675">Receptor</keyword>